<evidence type="ECO:0000313" key="3">
    <source>
        <dbReference type="Proteomes" id="UP000220914"/>
    </source>
</evidence>
<keyword evidence="1" id="KW-0472">Membrane</keyword>
<keyword evidence="1" id="KW-0812">Transmembrane</keyword>
<keyword evidence="3" id="KW-1185">Reference proteome</keyword>
<dbReference type="Proteomes" id="UP000220914">
    <property type="component" value="Unassembled WGS sequence"/>
</dbReference>
<evidence type="ECO:0000313" key="2">
    <source>
        <dbReference type="EMBL" id="PEG35077.1"/>
    </source>
</evidence>
<accession>A0A2A7MUA3</accession>
<dbReference type="AlphaFoldDB" id="A0A2A7MUA3"/>
<reference evidence="2 3" key="1">
    <citation type="submission" date="2017-10" db="EMBL/GenBank/DDBJ databases">
        <title>The new phylogeny of genus Mycobacterium.</title>
        <authorList>
            <person name="Tortoli E."/>
            <person name="Trovato A."/>
            <person name="Cirillo D.M."/>
        </authorList>
    </citation>
    <scope>NUCLEOTIDE SEQUENCE [LARGE SCALE GENOMIC DNA]</scope>
    <source>
        <strain evidence="2 3">CCUG37673</strain>
    </source>
</reference>
<comment type="caution">
    <text evidence="2">The sequence shown here is derived from an EMBL/GenBank/DDBJ whole genome shotgun (WGS) entry which is preliminary data.</text>
</comment>
<organism evidence="2 3">
    <name type="scientific">Mycolicibacterium agri</name>
    <name type="common">Mycobacterium agri</name>
    <dbReference type="NCBI Taxonomy" id="36811"/>
    <lineage>
        <taxon>Bacteria</taxon>
        <taxon>Bacillati</taxon>
        <taxon>Actinomycetota</taxon>
        <taxon>Actinomycetes</taxon>
        <taxon>Mycobacteriales</taxon>
        <taxon>Mycobacteriaceae</taxon>
        <taxon>Mycolicibacterium</taxon>
    </lineage>
</organism>
<feature type="transmembrane region" description="Helical" evidence="1">
    <location>
        <begin position="21"/>
        <end position="42"/>
    </location>
</feature>
<sequence length="63" mass="6230">MSVASARLDLLPVGGFLIGKLASYSALGALLGALGAAVSLSVDARTAVQQVGHQPAVAAVRGW</sequence>
<protein>
    <submittedName>
        <fullName evidence="2">Uncharacterized protein</fullName>
    </submittedName>
</protein>
<gene>
    <name evidence="2" type="ORF">CQY20_23115</name>
</gene>
<proteinExistence type="predicted"/>
<keyword evidence="1" id="KW-1133">Transmembrane helix</keyword>
<dbReference type="EMBL" id="PDCP01000051">
    <property type="protein sequence ID" value="PEG35077.1"/>
    <property type="molecule type" value="Genomic_DNA"/>
</dbReference>
<evidence type="ECO:0000256" key="1">
    <source>
        <dbReference type="SAM" id="Phobius"/>
    </source>
</evidence>
<name>A0A2A7MUA3_MYCAG</name>